<evidence type="ECO:0008006" key="2">
    <source>
        <dbReference type="Google" id="ProtNLM"/>
    </source>
</evidence>
<accession>A0A6M3M5U1</accession>
<reference evidence="1" key="1">
    <citation type="submission" date="2020-03" db="EMBL/GenBank/DDBJ databases">
        <title>The deep terrestrial virosphere.</title>
        <authorList>
            <person name="Holmfeldt K."/>
            <person name="Nilsson E."/>
            <person name="Simone D."/>
            <person name="Lopez-Fernandez M."/>
            <person name="Wu X."/>
            <person name="de Brujin I."/>
            <person name="Lundin D."/>
            <person name="Andersson A."/>
            <person name="Bertilsson S."/>
            <person name="Dopson M."/>
        </authorList>
    </citation>
    <scope>NUCLEOTIDE SEQUENCE</scope>
    <source>
        <strain evidence="1">MM171A00145</strain>
    </source>
</reference>
<organism evidence="1">
    <name type="scientific">viral metagenome</name>
    <dbReference type="NCBI Taxonomy" id="1070528"/>
    <lineage>
        <taxon>unclassified sequences</taxon>
        <taxon>metagenomes</taxon>
        <taxon>organismal metagenomes</taxon>
    </lineage>
</organism>
<dbReference type="EMBL" id="MT143705">
    <property type="protein sequence ID" value="QJB01095.1"/>
    <property type="molecule type" value="Genomic_DNA"/>
</dbReference>
<dbReference type="AlphaFoldDB" id="A0A6M3M5U1"/>
<sequence>MTYTEMTEMNVKALKATCKDNGIKGYSSWTRDQLVAALETYEAHKVAVEMEQSKEAATPEFDMDGTRFVDDEDELDDETWQEVQALNSEPDEQLEAVDELEAEVEQETVETEGTGEFDAVMDSTESTTKKTAKKREKKVTAMAAIAGAISHPDGATVDQLVQAVLEFGRSDDYFKALANVAAYLGYLSTGYGSGTNGTRREQIAERAWTIERTDSVMRGTAPESIPEGIRPVVSTEDAGRALMALQDAGILAA</sequence>
<protein>
    <recommendedName>
        <fullName evidence="2">Rho termination factor N-terminal domain-containing protein</fullName>
    </recommendedName>
</protein>
<proteinExistence type="predicted"/>
<name>A0A6M3M5U1_9ZZZZ</name>
<evidence type="ECO:0000313" key="1">
    <source>
        <dbReference type="EMBL" id="QJB01095.1"/>
    </source>
</evidence>
<gene>
    <name evidence="1" type="ORF">MM171A00145_0032</name>
</gene>